<organism evidence="1 2">
    <name type="scientific">Pyxidicoccus parkwayensis</name>
    <dbReference type="NCBI Taxonomy" id="2813578"/>
    <lineage>
        <taxon>Bacteria</taxon>
        <taxon>Pseudomonadati</taxon>
        <taxon>Myxococcota</taxon>
        <taxon>Myxococcia</taxon>
        <taxon>Myxococcales</taxon>
        <taxon>Cystobacterineae</taxon>
        <taxon>Myxococcaceae</taxon>
        <taxon>Pyxidicoccus</taxon>
    </lineage>
</organism>
<dbReference type="EMBL" id="CP071090">
    <property type="protein sequence ID" value="QSQ26113.1"/>
    <property type="molecule type" value="Genomic_DNA"/>
</dbReference>
<dbReference type="RefSeq" id="WP_206727663.1">
    <property type="nucleotide sequence ID" value="NZ_CP071090.1"/>
</dbReference>
<protein>
    <recommendedName>
        <fullName evidence="3">Cupin domain-containing protein</fullName>
    </recommendedName>
</protein>
<gene>
    <name evidence="1" type="ORF">JY651_14795</name>
</gene>
<dbReference type="InterPro" id="IPR014710">
    <property type="entry name" value="RmlC-like_jellyroll"/>
</dbReference>
<reference evidence="1 2" key="1">
    <citation type="submission" date="2021-02" db="EMBL/GenBank/DDBJ databases">
        <title>De Novo genome assembly of isolated myxobacteria.</title>
        <authorList>
            <person name="Stevens D.C."/>
        </authorList>
    </citation>
    <scope>NUCLEOTIDE SEQUENCE [LARGE SCALE GENOMIC DNA]</scope>
    <source>
        <strain evidence="2">SCPEA02</strain>
    </source>
</reference>
<evidence type="ECO:0008006" key="3">
    <source>
        <dbReference type="Google" id="ProtNLM"/>
    </source>
</evidence>
<name>A0ABX7P6N4_9BACT</name>
<dbReference type="Proteomes" id="UP000662747">
    <property type="component" value="Chromosome"/>
</dbReference>
<keyword evidence="2" id="KW-1185">Reference proteome</keyword>
<dbReference type="Gene3D" id="2.60.120.10">
    <property type="entry name" value="Jelly Rolls"/>
    <property type="match status" value="1"/>
</dbReference>
<proteinExistence type="predicted"/>
<dbReference type="InterPro" id="IPR011051">
    <property type="entry name" value="RmlC_Cupin_sf"/>
</dbReference>
<evidence type="ECO:0000313" key="1">
    <source>
        <dbReference type="EMBL" id="QSQ26113.1"/>
    </source>
</evidence>
<evidence type="ECO:0000313" key="2">
    <source>
        <dbReference type="Proteomes" id="UP000662747"/>
    </source>
</evidence>
<sequence length="185" mass="20918">MEELFARVPLPDLLRAIDFDKLKPGISLPDDRADAVSAPFPEVEGMPRRFGTKIFGMQQGRAIVPHGHQNMASMHLVLAGEFHLRHFERVEDQSEHLVLRPSIDRVSKPGDLSSISDQRDNVHWLVATRGPAYTFDLIVVGLEPDRGFDWKMDHVDIGGAERLNGGLLRARRIDFDEAIRRYGKS</sequence>
<accession>A0ABX7P6N4</accession>
<dbReference type="SUPFAM" id="SSF51182">
    <property type="entry name" value="RmlC-like cupins"/>
    <property type="match status" value="1"/>
</dbReference>